<sequence length="557" mass="60601">MAEETKRFAVVTGANKGIGFETVRQLASNGFVVVLTGRDEKKGLEALGKLKDSALSDNVLFHQLDVADPASINSLADFIKTQFGKLDILVNNAGIGGVKFDSDGGEGDGIVQPKLIQTYELAEECLKTNYYGAKRTAEALIPLLLLSNSPRIVNVSSSMGQLKNIPNEWAKRVLCDDENLTEEKVDEVLEEFLKDYKEGSLEAKGWPTFLSAYTVSKAAMNAYTRIIAKKYPSFCINCVCPGFVKTDINRNTGILPVEEGAASPVSVTGANKGTGFEICRKLASNGIVVVLTARDEKKGLEAVEKLREFGLSDHVVFHQLDVADPASIASFADFIKTKYGKLDILVNNAGIYGTILDGDALAASGLGKDEEGANVDVDWSKIVTDTYELAEECLKTNYYGAKGMIEALLPILQLSNSPRIVNVSSSSGHLKEIPSEWAKEVLGNAESLTEERVDEVLNEYLKDFKEGSLETKGWPRYTSAYVLSKATLNAYTRIVAKKFPSFRVNCVCPGYVKSDFNQNTGYLTTDEGAESVVKLALLPNDGPSGLFFSRNEVTTFD</sequence>
<reference evidence="4 5" key="1">
    <citation type="journal article" date="2018" name="Sci. Data">
        <title>The draft genome sequence of cork oak.</title>
        <authorList>
            <person name="Ramos A.M."/>
            <person name="Usie A."/>
            <person name="Barbosa P."/>
            <person name="Barros P.M."/>
            <person name="Capote T."/>
            <person name="Chaves I."/>
            <person name="Simoes F."/>
            <person name="Abreu I."/>
            <person name="Carrasquinho I."/>
            <person name="Faro C."/>
            <person name="Guimaraes J.B."/>
            <person name="Mendonca D."/>
            <person name="Nobrega F."/>
            <person name="Rodrigues L."/>
            <person name="Saibo N.J.M."/>
            <person name="Varela M.C."/>
            <person name="Egas C."/>
            <person name="Matos J."/>
            <person name="Miguel C.M."/>
            <person name="Oliveira M.M."/>
            <person name="Ricardo C.P."/>
            <person name="Goncalves S."/>
        </authorList>
    </citation>
    <scope>NUCLEOTIDE SEQUENCE [LARGE SCALE GENOMIC DNA]</scope>
    <source>
        <strain evidence="5">cv. HL8</strain>
    </source>
</reference>
<dbReference type="InterPro" id="IPR036291">
    <property type="entry name" value="NAD(P)-bd_dom_sf"/>
</dbReference>
<organism evidence="4 5">
    <name type="scientific">Quercus suber</name>
    <name type="common">Cork oak</name>
    <dbReference type="NCBI Taxonomy" id="58331"/>
    <lineage>
        <taxon>Eukaryota</taxon>
        <taxon>Viridiplantae</taxon>
        <taxon>Streptophyta</taxon>
        <taxon>Embryophyta</taxon>
        <taxon>Tracheophyta</taxon>
        <taxon>Spermatophyta</taxon>
        <taxon>Magnoliopsida</taxon>
        <taxon>eudicotyledons</taxon>
        <taxon>Gunneridae</taxon>
        <taxon>Pentapetalae</taxon>
        <taxon>rosids</taxon>
        <taxon>fabids</taxon>
        <taxon>Fagales</taxon>
        <taxon>Fagaceae</taxon>
        <taxon>Quercus</taxon>
    </lineage>
</organism>
<protein>
    <submittedName>
        <fullName evidence="4">(+)-neomenthol dehydrogenase</fullName>
    </submittedName>
</protein>
<evidence type="ECO:0000256" key="3">
    <source>
        <dbReference type="ARBA" id="ARBA00023002"/>
    </source>
</evidence>
<dbReference type="GO" id="GO:0016616">
    <property type="term" value="F:oxidoreductase activity, acting on the CH-OH group of donors, NAD or NADP as acceptor"/>
    <property type="evidence" value="ECO:0007669"/>
    <property type="project" value="InterPro"/>
</dbReference>
<evidence type="ECO:0000256" key="1">
    <source>
        <dbReference type="ARBA" id="ARBA00006484"/>
    </source>
</evidence>
<dbReference type="EMBL" id="PKMF04000119">
    <property type="protein sequence ID" value="KAK7848984.1"/>
    <property type="molecule type" value="Genomic_DNA"/>
</dbReference>
<dbReference type="InterPro" id="IPR045313">
    <property type="entry name" value="CBR1-like"/>
</dbReference>
<keyword evidence="3" id="KW-0560">Oxidoreductase</keyword>
<dbReference type="Pfam" id="PF13561">
    <property type="entry name" value="adh_short_C2"/>
    <property type="match status" value="1"/>
</dbReference>
<dbReference type="Gene3D" id="3.40.50.720">
    <property type="entry name" value="NAD(P)-binding Rossmann-like Domain"/>
    <property type="match status" value="2"/>
</dbReference>
<dbReference type="PANTHER" id="PTHR43490">
    <property type="entry name" value="(+)-NEOMENTHOL DEHYDROGENASE"/>
    <property type="match status" value="1"/>
</dbReference>
<dbReference type="InterPro" id="IPR020904">
    <property type="entry name" value="Sc_DH/Rdtase_CS"/>
</dbReference>
<dbReference type="FunFam" id="3.40.50.720:FF:000312">
    <property type="entry name" value="(+)-neomenthol dehydrogenase"/>
    <property type="match status" value="2"/>
</dbReference>
<proteinExistence type="inferred from homology"/>
<evidence type="ECO:0000256" key="2">
    <source>
        <dbReference type="ARBA" id="ARBA00022857"/>
    </source>
</evidence>
<comment type="similarity">
    <text evidence="1">Belongs to the short-chain dehydrogenases/reductases (SDR) family.</text>
</comment>
<dbReference type="PROSITE" id="PS00061">
    <property type="entry name" value="ADH_SHORT"/>
    <property type="match status" value="1"/>
</dbReference>
<gene>
    <name evidence="4" type="primary">SDR1_12</name>
    <name evidence="4" type="ORF">CFP56_003870</name>
</gene>
<accession>A0AAW0LDJ8</accession>
<dbReference type="CDD" id="cd05324">
    <property type="entry name" value="carb_red_PTCR-like_SDR_c"/>
    <property type="match status" value="1"/>
</dbReference>
<dbReference type="Proteomes" id="UP000237347">
    <property type="component" value="Unassembled WGS sequence"/>
</dbReference>
<dbReference type="SUPFAM" id="SSF51735">
    <property type="entry name" value="NAD(P)-binding Rossmann-fold domains"/>
    <property type="match status" value="2"/>
</dbReference>
<evidence type="ECO:0000313" key="5">
    <source>
        <dbReference type="Proteomes" id="UP000237347"/>
    </source>
</evidence>
<dbReference type="GO" id="GO:0016020">
    <property type="term" value="C:membrane"/>
    <property type="evidence" value="ECO:0007669"/>
    <property type="project" value="TreeGrafter"/>
</dbReference>
<name>A0AAW0LDJ8_QUESU</name>
<dbReference type="PANTHER" id="PTHR43490:SF98">
    <property type="entry name" value="OS02G0640600 PROTEIN"/>
    <property type="match status" value="1"/>
</dbReference>
<keyword evidence="2" id="KW-0521">NADP</keyword>
<dbReference type="PRINTS" id="PR00080">
    <property type="entry name" value="SDRFAMILY"/>
</dbReference>
<comment type="caution">
    <text evidence="4">The sequence shown here is derived from an EMBL/GenBank/DDBJ whole genome shotgun (WGS) entry which is preliminary data.</text>
</comment>
<dbReference type="Pfam" id="PF00106">
    <property type="entry name" value="adh_short"/>
    <property type="match status" value="2"/>
</dbReference>
<dbReference type="AlphaFoldDB" id="A0AAW0LDJ8"/>
<dbReference type="PRINTS" id="PR00081">
    <property type="entry name" value="GDHRDH"/>
</dbReference>
<keyword evidence="5" id="KW-1185">Reference proteome</keyword>
<dbReference type="InterPro" id="IPR002347">
    <property type="entry name" value="SDR_fam"/>
</dbReference>
<evidence type="ECO:0000313" key="4">
    <source>
        <dbReference type="EMBL" id="KAK7848984.1"/>
    </source>
</evidence>